<dbReference type="InterPro" id="IPR019873">
    <property type="entry name" value="DapH"/>
</dbReference>
<keyword evidence="3 7" id="KW-0677">Repeat</keyword>
<dbReference type="Gene3D" id="2.160.10.10">
    <property type="entry name" value="Hexapeptide repeat proteins"/>
    <property type="match status" value="1"/>
</dbReference>
<evidence type="ECO:0000256" key="3">
    <source>
        <dbReference type="ARBA" id="ARBA00022737"/>
    </source>
</evidence>
<evidence type="ECO:0000256" key="1">
    <source>
        <dbReference type="ARBA" id="ARBA00022605"/>
    </source>
</evidence>
<evidence type="ECO:0000256" key="7">
    <source>
        <dbReference type="HAMAP-Rule" id="MF_01691"/>
    </source>
</evidence>
<dbReference type="EMBL" id="DTPE01000045">
    <property type="protein sequence ID" value="HGE74696.1"/>
    <property type="molecule type" value="Genomic_DNA"/>
</dbReference>
<feature type="domain" description="2,3,4,5-tetrahydropyridine-2,6-dicarboxylate N-acetyltransferase N-terminal" evidence="8">
    <location>
        <begin position="1"/>
        <end position="82"/>
    </location>
</feature>
<evidence type="ECO:0000259" key="8">
    <source>
        <dbReference type="Pfam" id="PF08503"/>
    </source>
</evidence>
<dbReference type="NCBIfam" id="TIGR03532">
    <property type="entry name" value="DapD_Ac"/>
    <property type="match status" value="1"/>
</dbReference>
<dbReference type="PANTHER" id="PTHR43300:SF10">
    <property type="entry name" value="2,3,4,5-TETRAHYDROPYRIDINE-2,6-DICARBOXYLATE N-ACETYLTRANSFERASE"/>
    <property type="match status" value="1"/>
</dbReference>
<keyword evidence="2 7" id="KW-0808">Transferase</keyword>
<dbReference type="InterPro" id="IPR013710">
    <property type="entry name" value="DapH_N"/>
</dbReference>
<comment type="caution">
    <text evidence="9">The sequence shown here is derived from an EMBL/GenBank/DDBJ whole genome shotgun (WGS) entry which is preliminary data.</text>
</comment>
<dbReference type="AlphaFoldDB" id="A0A7V3RDN6"/>
<dbReference type="InterPro" id="IPR001451">
    <property type="entry name" value="Hexapep"/>
</dbReference>
<dbReference type="SUPFAM" id="SSF51161">
    <property type="entry name" value="Trimeric LpxA-like enzymes"/>
    <property type="match status" value="1"/>
</dbReference>
<comment type="pathway">
    <text evidence="7">Amino-acid biosynthesis; L-lysine biosynthesis via DAP pathway; LL-2,6-diaminopimelate from (S)-tetrahydrodipicolinate (acetylase route): step 1/3.</text>
</comment>
<dbReference type="EC" id="2.3.1.89" evidence="7"/>
<dbReference type="Pfam" id="PF08503">
    <property type="entry name" value="DapH_N"/>
    <property type="match status" value="1"/>
</dbReference>
<dbReference type="CDD" id="cd03350">
    <property type="entry name" value="LbH_THP_succinylT"/>
    <property type="match status" value="1"/>
</dbReference>
<reference evidence="9" key="1">
    <citation type="journal article" date="2020" name="mSystems">
        <title>Genome- and Community-Level Interaction Insights into Carbon Utilization and Element Cycling Functions of Hydrothermarchaeota in Hydrothermal Sediment.</title>
        <authorList>
            <person name="Zhou Z."/>
            <person name="Liu Y."/>
            <person name="Xu W."/>
            <person name="Pan J."/>
            <person name="Luo Z.H."/>
            <person name="Li M."/>
        </authorList>
    </citation>
    <scope>NUCLEOTIDE SEQUENCE [LARGE SCALE GENOMIC DNA]</scope>
    <source>
        <strain evidence="9">SpSt-966</strain>
    </source>
</reference>
<gene>
    <name evidence="9" type="primary">dapD</name>
    <name evidence="7" type="synonym">dapH</name>
    <name evidence="9" type="ORF">ENX73_01035</name>
</gene>
<evidence type="ECO:0000256" key="5">
    <source>
        <dbReference type="ARBA" id="ARBA00023154"/>
    </source>
</evidence>
<keyword evidence="1 7" id="KW-0028">Amino-acid biosynthesis</keyword>
<keyword evidence="6 7" id="KW-0012">Acyltransferase</keyword>
<name>A0A7V3RDN6_9BACT</name>
<accession>A0A7V3RDN6</accession>
<dbReference type="InterPro" id="IPR050179">
    <property type="entry name" value="Trans_hexapeptide_repeat"/>
</dbReference>
<protein>
    <recommendedName>
        <fullName evidence="7">2,3,4,5-tetrahydropyridine-2,6-dicarboxylate N-acetyltransferase</fullName>
        <ecNumber evidence="7">2.3.1.89</ecNumber>
    </recommendedName>
    <alternativeName>
        <fullName evidence="7">Tetrahydrodipicolinate N-acetyltransferase</fullName>
        <shortName evidence="7">THP acetyltransferase</shortName>
        <shortName evidence="7">Tetrahydropicolinate acetylase</shortName>
    </alternativeName>
</protein>
<evidence type="ECO:0000256" key="4">
    <source>
        <dbReference type="ARBA" id="ARBA00022915"/>
    </source>
</evidence>
<keyword evidence="4 7" id="KW-0220">Diaminopimelate biosynthesis</keyword>
<dbReference type="PANTHER" id="PTHR43300">
    <property type="entry name" value="ACETYLTRANSFERASE"/>
    <property type="match status" value="1"/>
</dbReference>
<sequence>MNAEDIINLIATSKKKTPVELFIKGELGEINFGNLQFFGNKEFGVVFGEYEDVMNILKLYGNKIKDKRMEIKALNSALPLADFTKYHARIEPGAFIRDMVEIGNGAIIMMGAVINIGAVIGEGTMVDMNAVVGSRAIIGKNCHIGAGAVISGVIEPPNALPVKVDDDVMVGANSVILEGIHIGKGCVIAAGAVVIEDVPEYSVVAGVPAKFIKKVDDRTKAKTQIIEGLRDLGR</sequence>
<dbReference type="InterPro" id="IPR011004">
    <property type="entry name" value="Trimer_LpxA-like_sf"/>
</dbReference>
<comment type="catalytic activity">
    <reaction evidence="7">
        <text>(S)-2,3,4,5-tetrahydrodipicolinate + acetyl-CoA + H2O = L-2-acetamido-6-oxoheptanedioate + CoA</text>
        <dbReference type="Rhea" id="RHEA:13085"/>
        <dbReference type="ChEBI" id="CHEBI:15377"/>
        <dbReference type="ChEBI" id="CHEBI:16845"/>
        <dbReference type="ChEBI" id="CHEBI:57287"/>
        <dbReference type="ChEBI" id="CHEBI:57288"/>
        <dbReference type="ChEBI" id="CHEBI:58117"/>
        <dbReference type="EC" id="2.3.1.89"/>
    </reaction>
</comment>
<dbReference type="Pfam" id="PF00132">
    <property type="entry name" value="Hexapep"/>
    <property type="match status" value="1"/>
</dbReference>
<dbReference type="GO" id="GO:0019877">
    <property type="term" value="P:diaminopimelate biosynthetic process"/>
    <property type="evidence" value="ECO:0007669"/>
    <property type="project" value="UniProtKB-UniRule"/>
</dbReference>
<evidence type="ECO:0000256" key="2">
    <source>
        <dbReference type="ARBA" id="ARBA00022679"/>
    </source>
</evidence>
<dbReference type="GO" id="GO:0009089">
    <property type="term" value="P:lysine biosynthetic process via diaminopimelate"/>
    <property type="evidence" value="ECO:0007669"/>
    <property type="project" value="UniProtKB-UniRule"/>
</dbReference>
<keyword evidence="5 7" id="KW-0457">Lysine biosynthesis</keyword>
<comment type="similarity">
    <text evidence="7">Belongs to the transferase hexapeptide repeat family. DapH subfamily.</text>
</comment>
<dbReference type="Pfam" id="PF14602">
    <property type="entry name" value="Hexapep_2"/>
    <property type="match status" value="1"/>
</dbReference>
<dbReference type="GO" id="GO:0047200">
    <property type="term" value="F:tetrahydrodipicolinate N-acetyltransferase activity"/>
    <property type="evidence" value="ECO:0007669"/>
    <property type="project" value="UniProtKB-UniRule"/>
</dbReference>
<proteinExistence type="inferred from homology"/>
<organism evidence="9">
    <name type="scientific">Mesoaciditoga lauensis</name>
    <dbReference type="NCBI Taxonomy" id="1495039"/>
    <lineage>
        <taxon>Bacteria</taxon>
        <taxon>Thermotogati</taxon>
        <taxon>Thermotogota</taxon>
        <taxon>Thermotogae</taxon>
        <taxon>Mesoaciditogales</taxon>
        <taxon>Mesoaciditogaceae</taxon>
        <taxon>Mesoaciditoga</taxon>
    </lineage>
</organism>
<dbReference type="Gene3D" id="3.30.70.250">
    <property type="entry name" value="Malonyl-CoA ACP transacylase, ACP-binding"/>
    <property type="match status" value="1"/>
</dbReference>
<dbReference type="HAMAP" id="MF_01691">
    <property type="entry name" value="DapH"/>
    <property type="match status" value="1"/>
</dbReference>
<comment type="function">
    <text evidence="7">Catalyzes the transfer of an acetyl group from acetyl-CoA to tetrahydrodipicolinate.</text>
</comment>
<evidence type="ECO:0000313" key="9">
    <source>
        <dbReference type="EMBL" id="HGE74696.1"/>
    </source>
</evidence>
<dbReference type="UniPathway" id="UPA00034">
    <property type="reaction ID" value="UER00022"/>
</dbReference>
<evidence type="ECO:0000256" key="6">
    <source>
        <dbReference type="ARBA" id="ARBA00023315"/>
    </source>
</evidence>